<comment type="caution">
    <text evidence="2">The sequence shown here is derived from an EMBL/GenBank/DDBJ whole genome shotgun (WGS) entry which is preliminary data.</text>
</comment>
<dbReference type="RefSeq" id="WP_315651951.1">
    <property type="nucleotide sequence ID" value="NZ_JAVXZY010000007.1"/>
</dbReference>
<evidence type="ECO:0000313" key="3">
    <source>
        <dbReference type="Proteomes" id="UP001246372"/>
    </source>
</evidence>
<keyword evidence="3" id="KW-1185">Reference proteome</keyword>
<dbReference type="Proteomes" id="UP001246372">
    <property type="component" value="Unassembled WGS sequence"/>
</dbReference>
<evidence type="ECO:0000313" key="2">
    <source>
        <dbReference type="EMBL" id="MDT9001066.1"/>
    </source>
</evidence>
<keyword evidence="1" id="KW-0472">Membrane</keyword>
<gene>
    <name evidence="2" type="ORF">RQP53_17440</name>
</gene>
<keyword evidence="1" id="KW-0812">Transmembrane</keyword>
<evidence type="ECO:0000256" key="1">
    <source>
        <dbReference type="SAM" id="Phobius"/>
    </source>
</evidence>
<organism evidence="2 3">
    <name type="scientific">Roseateles aquae</name>
    <dbReference type="NCBI Taxonomy" id="3077235"/>
    <lineage>
        <taxon>Bacteria</taxon>
        <taxon>Pseudomonadati</taxon>
        <taxon>Pseudomonadota</taxon>
        <taxon>Betaproteobacteria</taxon>
        <taxon>Burkholderiales</taxon>
        <taxon>Sphaerotilaceae</taxon>
        <taxon>Roseateles</taxon>
    </lineage>
</organism>
<sequence>MPAADSALYWSEFDSAWHAMAGVLAALAAAAGAALTLTGAAATIQHEDRPCACQLAFAQPLTYRAHPC</sequence>
<reference evidence="2" key="1">
    <citation type="submission" date="2023-09" db="EMBL/GenBank/DDBJ databases">
        <title>Paucibacter sp. APW11 Genome sequencing and assembly.</title>
        <authorList>
            <person name="Kim I."/>
        </authorList>
    </citation>
    <scope>NUCLEOTIDE SEQUENCE</scope>
    <source>
        <strain evidence="2">APW11</strain>
    </source>
</reference>
<name>A0ABU3PGG5_9BURK</name>
<feature type="transmembrane region" description="Helical" evidence="1">
    <location>
        <begin position="16"/>
        <end position="37"/>
    </location>
</feature>
<protein>
    <submittedName>
        <fullName evidence="2">Uncharacterized protein</fullName>
    </submittedName>
</protein>
<keyword evidence="1" id="KW-1133">Transmembrane helix</keyword>
<proteinExistence type="predicted"/>
<accession>A0ABU3PGG5</accession>
<dbReference type="EMBL" id="JAVXZY010000007">
    <property type="protein sequence ID" value="MDT9001066.1"/>
    <property type="molecule type" value="Genomic_DNA"/>
</dbReference>